<keyword evidence="3" id="KW-1185">Reference proteome</keyword>
<sequence>MLCFSSNGSAVVYVRLVFNDSSPVPSAIAALLISTPVNLTETVTVQNCTYDKISNTSYAVNITFSISNVSIPKNPNLRNDTYTQVQSIINNAVNALLNKSGADPVEPTTSNFTNGSAVVYVRLVFNDSSPVPSAIAALLISTPVNLTETVTVQNCTYDKISNTSYAVNITFSISNVSIPKNPNLRNDTYTQVQSIINSAVNALLNKSGADPVEPTTSNFTNGSAVVYVRLVFNDSSPVPSAIAALLISTPVNLTETVTVQNCTYDKISNTSYAVNITFSISNVSIPKNPNLRNDTYTQVQSIINNAVNALLNKSGADPVEPTTSNFTSSKDQVNGYMEYNLLNVINQPVNAMDQQWSHVRLVFNDSSPVPSAIAALLISTPVNLTETVTVQNCTYDKISNTSYAVNITFSISNVSIPKNPNLRNDTYTQVQSIINNAVNALLNKSGADPVEPTTSNFTNGSAVVYVRLVFNDSSPVPSAIAALLISTPVNLTETVTVQNCTYDKISNTSYAVNITFSISNVSIPKNPNLRNDTYTQVQSIINNAVNALLNKSGADPVEPTTSNFTNGSAVVYVRLVFNDSSPVPSAIAALLISTPVNLTETVTVQNCTYDKISNTSYAVNITFSISNVSIPKNPNLRNDTYTQVQSIINNAVNALLNKSGADPVEPTTSNFTNGSAVVYVRLVFNDSSPVPSAIAALLISTPVNLTETVTVQNCTYDKISNTSYAVNITFSISNVSIPKNPNLRNDTYTQVQSIINNAVNALLNKSGADPVEPTTSNFTNGSAVVYVRLVFNDSSPVPSAIAALLISTPVNLTETVTVQNCTYDKISNTSYAVNITFSISNVSIPKNPNLRNDTYTQVQSIINNAVNALLNKSGADPVEPTTSNFTNGSAVVYVRLVFNDSSPVPSAIAALLISTPVNLTETVTVQNCTYDKISNTSYAVNITFSISNVSIPKNPNLRNDTYTQVQSIINNAVNALLNKSGADPVEPTTSNFTNGSAVVYARLVFNDSSPVPSAIAALLISTPVNLTETVTVQNCTYDKISNTSYAVNITFSISNVSIPKNPNLRNDTYTQVQSIINNAVNALLNKSGADPVEPTTSNFMSSEDQVNGYMEYNLLNVINQPVNDTSAKVNPTTTRCRLLQDLRPQANGSAVVYVRLVFNDSSPVPSAIAALLISTPVNLTETVTVQNCTYDKISNTSYAVNITFSISNVSIPKNPNLRNDTYTQVQSIINNAVNTLLNGTDAKTFAPNTSNFLSSGSQVIGYMEYNFQYGALGKDSGPSVKDPPIINTVANTTGSANTRLLTVYIYIRLVFTNLINVPTEAAVLKAASEKLESKIRRERDIAIQKLNEPVIVQNITYTKTGSNSFTLEMAFRISDVNASAQCDANFNNHTYGLIQEEINILMNTILTRPQSTQFTFPQANFTCNLTGNVIMANEVYVFRESDIQSPSNFLFEILKESGLVYYTFPPLVTIQPTTKPGNSTYTGAAWILGFVIPCGIVLILLPCWILLCCILCGCCAGIRRRWRRRRSYNVQYQTHSSLF</sequence>
<organism evidence="2 3">
    <name type="scientific">Pangasianodon hypophthalmus</name>
    <name type="common">Striped catfish</name>
    <name type="synonym">Helicophagus hypophthalmus</name>
    <dbReference type="NCBI Taxonomy" id="310915"/>
    <lineage>
        <taxon>Eukaryota</taxon>
        <taxon>Metazoa</taxon>
        <taxon>Chordata</taxon>
        <taxon>Craniata</taxon>
        <taxon>Vertebrata</taxon>
        <taxon>Euteleostomi</taxon>
        <taxon>Actinopterygii</taxon>
        <taxon>Neopterygii</taxon>
        <taxon>Teleostei</taxon>
        <taxon>Ostariophysi</taxon>
        <taxon>Siluriformes</taxon>
        <taxon>Pangasiidae</taxon>
        <taxon>Pangasianodon</taxon>
    </lineage>
</organism>
<evidence type="ECO:0000313" key="3">
    <source>
        <dbReference type="Proteomes" id="UP000327468"/>
    </source>
</evidence>
<dbReference type="EMBL" id="VFJC01000004">
    <property type="protein sequence ID" value="KAB5581307.1"/>
    <property type="molecule type" value="Genomic_DNA"/>
</dbReference>
<proteinExistence type="predicted"/>
<dbReference type="Proteomes" id="UP000327468">
    <property type="component" value="Chromosome 3"/>
</dbReference>
<keyword evidence="1" id="KW-0472">Membrane</keyword>
<keyword evidence="1" id="KW-1133">Transmembrane helix</keyword>
<feature type="transmembrane region" description="Helical" evidence="1">
    <location>
        <begin position="1485"/>
        <end position="1518"/>
    </location>
</feature>
<evidence type="ECO:0008006" key="4">
    <source>
        <dbReference type="Google" id="ProtNLM"/>
    </source>
</evidence>
<evidence type="ECO:0000256" key="1">
    <source>
        <dbReference type="SAM" id="Phobius"/>
    </source>
</evidence>
<comment type="caution">
    <text evidence="2">The sequence shown here is derived from an EMBL/GenBank/DDBJ whole genome shotgun (WGS) entry which is preliminary data.</text>
</comment>
<accession>A0A5N5PR53</accession>
<evidence type="ECO:0000313" key="2">
    <source>
        <dbReference type="EMBL" id="KAB5581307.1"/>
    </source>
</evidence>
<reference evidence="2 3" key="1">
    <citation type="submission" date="2019-06" db="EMBL/GenBank/DDBJ databases">
        <title>A chromosome-scale genome assembly of the striped catfish, Pangasianodon hypophthalmus.</title>
        <authorList>
            <person name="Wen M."/>
            <person name="Zahm M."/>
            <person name="Roques C."/>
            <person name="Cabau C."/>
            <person name="Klopp C."/>
            <person name="Donnadieu C."/>
            <person name="Jouanno E."/>
            <person name="Avarre J.-C."/>
            <person name="Campet M."/>
            <person name="Ha T.T.T."/>
            <person name="Dugue R."/>
            <person name="Lampietro C."/>
            <person name="Louis A."/>
            <person name="Herpin A."/>
            <person name="Echchiki A."/>
            <person name="Berthelot C."/>
            <person name="Parey E."/>
            <person name="Roest-Crollius H."/>
            <person name="Braasch I."/>
            <person name="Postlethwait J."/>
            <person name="Bobe J."/>
            <person name="Montfort J."/>
            <person name="Bouchez O."/>
            <person name="Begum T."/>
            <person name="Schartl M."/>
            <person name="Guiguen Y."/>
        </authorList>
    </citation>
    <scope>NUCLEOTIDE SEQUENCE [LARGE SCALE GENOMIC DNA]</scope>
    <source>
        <strain evidence="2 3">Indonesia</strain>
        <tissue evidence="2">Blood</tissue>
    </source>
</reference>
<keyword evidence="1" id="KW-0812">Transmembrane</keyword>
<protein>
    <recommendedName>
        <fullName evidence="4">SEA domain-containing protein</fullName>
    </recommendedName>
</protein>
<dbReference type="SMART" id="SM00710">
    <property type="entry name" value="PbH1"/>
    <property type="match status" value="11"/>
</dbReference>
<name>A0A5N5PR53_PANHP</name>
<gene>
    <name evidence="2" type="ORF">PHYPO_G00174060</name>
</gene>
<dbReference type="InterPro" id="IPR006626">
    <property type="entry name" value="PbH1"/>
</dbReference>